<evidence type="ECO:0000256" key="1">
    <source>
        <dbReference type="ARBA" id="ARBA00022679"/>
    </source>
</evidence>
<dbReference type="GO" id="GO:0003810">
    <property type="term" value="F:protein-glutamine gamma-glutamyltransferase activity"/>
    <property type="evidence" value="ECO:0007669"/>
    <property type="project" value="InterPro"/>
</dbReference>
<dbReference type="Pfam" id="PF20085">
    <property type="entry name" value="TGL"/>
    <property type="match status" value="1"/>
</dbReference>
<keyword evidence="4" id="KW-1185">Reference proteome</keyword>
<keyword evidence="1" id="KW-0808">Transferase</keyword>
<proteinExistence type="predicted"/>
<dbReference type="AlphaFoldDB" id="A0A8J3ELW6"/>
<dbReference type="RefSeq" id="WP_188497047.1">
    <property type="nucleotide sequence ID" value="NZ_BMFV01000011.1"/>
</dbReference>
<protein>
    <submittedName>
        <fullName evidence="3">Protein-glutamine gamma-glutamyltransferase</fullName>
    </submittedName>
</protein>
<evidence type="ECO:0000256" key="2">
    <source>
        <dbReference type="ARBA" id="ARBA00022969"/>
    </source>
</evidence>
<evidence type="ECO:0000313" key="3">
    <source>
        <dbReference type="EMBL" id="GGH80794.1"/>
    </source>
</evidence>
<dbReference type="Proteomes" id="UP000656813">
    <property type="component" value="Unassembled WGS sequence"/>
</dbReference>
<reference evidence="3" key="2">
    <citation type="submission" date="2020-09" db="EMBL/GenBank/DDBJ databases">
        <authorList>
            <person name="Sun Q."/>
            <person name="Zhou Y."/>
        </authorList>
    </citation>
    <scope>NUCLEOTIDE SEQUENCE</scope>
    <source>
        <strain evidence="3">CGMCC 1.12777</strain>
    </source>
</reference>
<accession>A0A8J3ELW6</accession>
<evidence type="ECO:0000313" key="4">
    <source>
        <dbReference type="Proteomes" id="UP000656813"/>
    </source>
</evidence>
<dbReference type="InterPro" id="IPR020916">
    <property type="entry name" value="Gln_gamma-glutamylTfrase_bac"/>
</dbReference>
<dbReference type="GO" id="GO:0030435">
    <property type="term" value="P:sporulation resulting in formation of a cellular spore"/>
    <property type="evidence" value="ECO:0007669"/>
    <property type="project" value="UniProtKB-KW"/>
</dbReference>
<keyword evidence="2" id="KW-0749">Sporulation</keyword>
<gene>
    <name evidence="3" type="primary">tgl</name>
    <name evidence="3" type="ORF">GCM10007096_17730</name>
</gene>
<sequence length="260" mass="28880">MLFIQGQPFSVERAQTLAPSTPYSDAIISSMVENPDPFLFAYQDLFKFAVILRSNIVDAAKALSTSHASFETFYRTRGNPSYWTISNEGGLQLRPSVRPSEAIMDISNAGQHYGFECATAMEIVLLTGILKTIGPDGFDQLYANLYLWDWNDVPHLPLTIEPVTQHGVPGDVRYFKNPDVSPQHMAFQGENVIVLPNEQYYGHGIGIGGKAFMISHLNQARRPGAERSAYLMPRATRIVLPALYASTESFLQLPQPTLPV</sequence>
<organism evidence="3 4">
    <name type="scientific">Pullulanibacillus pueri</name>
    <dbReference type="NCBI Taxonomy" id="1437324"/>
    <lineage>
        <taxon>Bacteria</taxon>
        <taxon>Bacillati</taxon>
        <taxon>Bacillota</taxon>
        <taxon>Bacilli</taxon>
        <taxon>Bacillales</taxon>
        <taxon>Sporolactobacillaceae</taxon>
        <taxon>Pullulanibacillus</taxon>
    </lineage>
</organism>
<reference evidence="3" key="1">
    <citation type="journal article" date="2014" name="Int. J. Syst. Evol. Microbiol.">
        <title>Complete genome sequence of Corynebacterium casei LMG S-19264T (=DSM 44701T), isolated from a smear-ripened cheese.</title>
        <authorList>
            <consortium name="US DOE Joint Genome Institute (JGI-PGF)"/>
            <person name="Walter F."/>
            <person name="Albersmeier A."/>
            <person name="Kalinowski J."/>
            <person name="Ruckert C."/>
        </authorList>
    </citation>
    <scope>NUCLEOTIDE SEQUENCE</scope>
    <source>
        <strain evidence="3">CGMCC 1.12777</strain>
    </source>
</reference>
<name>A0A8J3ELW6_9BACL</name>
<dbReference type="EMBL" id="BMFV01000011">
    <property type="protein sequence ID" value="GGH80794.1"/>
    <property type="molecule type" value="Genomic_DNA"/>
</dbReference>
<comment type="caution">
    <text evidence="3">The sequence shown here is derived from an EMBL/GenBank/DDBJ whole genome shotgun (WGS) entry which is preliminary data.</text>
</comment>